<protein>
    <recommendedName>
        <fullName evidence="2">CBS domain-containing protein</fullName>
    </recommendedName>
</protein>
<dbReference type="Pfam" id="PF00483">
    <property type="entry name" value="NTP_transferase"/>
    <property type="match status" value="1"/>
</dbReference>
<dbReference type="STRING" id="1336235.GCA_000518785_01964"/>
<dbReference type="InterPro" id="IPR005835">
    <property type="entry name" value="NTP_transferase_dom"/>
</dbReference>
<dbReference type="InterPro" id="IPR029044">
    <property type="entry name" value="Nucleotide-diphossugar_trans"/>
</dbReference>
<dbReference type="InterPro" id="IPR000644">
    <property type="entry name" value="CBS_dom"/>
</dbReference>
<evidence type="ECO:0000313" key="4">
    <source>
        <dbReference type="Proteomes" id="UP000254764"/>
    </source>
</evidence>
<reference evidence="4" key="1">
    <citation type="submission" date="2018-07" db="EMBL/GenBank/DDBJ databases">
        <authorList>
            <person name="Peiro R."/>
            <person name="Begona"/>
            <person name="Cbmso G."/>
            <person name="Lopez M."/>
            <person name="Gonzalez S."/>
        </authorList>
    </citation>
    <scope>NUCLEOTIDE SEQUENCE [LARGE SCALE GENOMIC DNA]</scope>
</reference>
<evidence type="ECO:0000313" key="3">
    <source>
        <dbReference type="EMBL" id="SSC65271.1"/>
    </source>
</evidence>
<feature type="domain" description="CBS" evidence="2">
    <location>
        <begin position="13"/>
        <end position="70"/>
    </location>
</feature>
<dbReference type="InterPro" id="IPR046342">
    <property type="entry name" value="CBS_dom_sf"/>
</dbReference>
<dbReference type="PROSITE" id="PS51371">
    <property type="entry name" value="CBS"/>
    <property type="match status" value="2"/>
</dbReference>
<dbReference type="Gene3D" id="3.10.580.10">
    <property type="entry name" value="CBS-domain"/>
    <property type="match status" value="1"/>
</dbReference>
<accession>A0A376ABP7</accession>
<dbReference type="SUPFAM" id="SSF54631">
    <property type="entry name" value="CBS-domain pair"/>
    <property type="match status" value="1"/>
</dbReference>
<proteinExistence type="predicted"/>
<evidence type="ECO:0000256" key="1">
    <source>
        <dbReference type="PROSITE-ProRule" id="PRU00703"/>
    </source>
</evidence>
<dbReference type="SUPFAM" id="SSF53448">
    <property type="entry name" value="Nucleotide-diphospho-sugar transferases"/>
    <property type="match status" value="1"/>
</dbReference>
<dbReference type="PANTHER" id="PTHR22572">
    <property type="entry name" value="SUGAR-1-PHOSPHATE GUANYL TRANSFERASE"/>
    <property type="match status" value="1"/>
</dbReference>
<keyword evidence="1" id="KW-0129">CBS domain</keyword>
<organism evidence="3 4">
    <name type="scientific">Ciceribacter selenitireducens ATCC BAA-1503</name>
    <dbReference type="NCBI Taxonomy" id="1336235"/>
    <lineage>
        <taxon>Bacteria</taxon>
        <taxon>Pseudomonadati</taxon>
        <taxon>Pseudomonadota</taxon>
        <taxon>Alphaproteobacteria</taxon>
        <taxon>Hyphomicrobiales</taxon>
        <taxon>Rhizobiaceae</taxon>
        <taxon>Ciceribacter</taxon>
    </lineage>
</organism>
<keyword evidence="4" id="KW-1185">Reference proteome</keyword>
<dbReference type="SMART" id="SM00116">
    <property type="entry name" value="CBS"/>
    <property type="match status" value="2"/>
</dbReference>
<evidence type="ECO:0000259" key="2">
    <source>
        <dbReference type="PROSITE" id="PS51371"/>
    </source>
</evidence>
<sequence length="365" mass="40475">MPMHDDLSLKPVLHPAEPLLVRPEASILDAIRVIDAGAQQIAIAVDDDGRLLGVVTDGDIRRAILRGVDLSGKVSQILNHKPTVCRRTASREELARTLLSHERITRLPVVDEGGFVVGLYRTEDLVANPFSHELPVVLMAGGLGTRLRPFTDNIPKPMIDVGGRPILEHIIRRFVSQGFNRFYISVNYLSHVIKEHFGDGRAFGAQIVYLEETERLGTAGSLRLLPRDLEGPFFVMNGDLLTAANFAAIANYHLETGVDATMCLREYTVQVPYGVVAQAGGRFVGIEEKPMHRHYVNSGIYVLDTAILDLLPDSGYFDMPSLFDSLMQKDPSAAAVFPLREYWCDIGQVADLERARREISKISSY</sequence>
<dbReference type="Pfam" id="PF00571">
    <property type="entry name" value="CBS"/>
    <property type="match status" value="2"/>
</dbReference>
<dbReference type="Gene3D" id="3.90.550.10">
    <property type="entry name" value="Spore Coat Polysaccharide Biosynthesis Protein SpsA, Chain A"/>
    <property type="match status" value="1"/>
</dbReference>
<dbReference type="Proteomes" id="UP000254764">
    <property type="component" value="Unassembled WGS sequence"/>
</dbReference>
<dbReference type="CDD" id="cd06426">
    <property type="entry name" value="NTP_transferase_like_2"/>
    <property type="match status" value="1"/>
</dbReference>
<gene>
    <name evidence="3" type="ORF">RHIZ70_979</name>
</gene>
<name>A0A376ABP7_9HYPH</name>
<feature type="domain" description="CBS" evidence="2">
    <location>
        <begin position="78"/>
        <end position="136"/>
    </location>
</feature>
<dbReference type="InterPro" id="IPR050486">
    <property type="entry name" value="Mannose-1P_guanyltransferase"/>
</dbReference>
<dbReference type="CDD" id="cd04607">
    <property type="entry name" value="CBS_pair_NTP_transferase_assoc"/>
    <property type="match status" value="1"/>
</dbReference>
<dbReference type="AlphaFoldDB" id="A0A376ABP7"/>
<dbReference type="EMBL" id="UEYP01000001">
    <property type="protein sequence ID" value="SSC65271.1"/>
    <property type="molecule type" value="Genomic_DNA"/>
</dbReference>